<comment type="caution">
    <text evidence="9">The sequence shown here is derived from an EMBL/GenBank/DDBJ whole genome shotgun (WGS) entry which is preliminary data.</text>
</comment>
<proteinExistence type="inferred from homology"/>
<evidence type="ECO:0000256" key="7">
    <source>
        <dbReference type="SAM" id="Phobius"/>
    </source>
</evidence>
<name>A0A8S9ZSQ6_9BILA</name>
<dbReference type="PROSITE" id="PS00217">
    <property type="entry name" value="SUGAR_TRANSPORT_2"/>
    <property type="match status" value="1"/>
</dbReference>
<protein>
    <submittedName>
        <fullName evidence="9">MFS domain-containing protein</fullName>
    </submittedName>
</protein>
<dbReference type="InterPro" id="IPR005828">
    <property type="entry name" value="MFS_sugar_transport-like"/>
</dbReference>
<dbReference type="InterPro" id="IPR020846">
    <property type="entry name" value="MFS_dom"/>
</dbReference>
<gene>
    <name evidence="9" type="ORF">Mgra_00004274</name>
</gene>
<keyword evidence="4 7" id="KW-1133">Transmembrane helix</keyword>
<evidence type="ECO:0000256" key="6">
    <source>
        <dbReference type="RuleBase" id="RU003346"/>
    </source>
</evidence>
<dbReference type="InterPro" id="IPR050360">
    <property type="entry name" value="MFS_Sugar_Transporters"/>
</dbReference>
<feature type="transmembrane region" description="Helical" evidence="7">
    <location>
        <begin position="373"/>
        <end position="396"/>
    </location>
</feature>
<evidence type="ECO:0000256" key="1">
    <source>
        <dbReference type="ARBA" id="ARBA00004141"/>
    </source>
</evidence>
<keyword evidence="5 7" id="KW-0472">Membrane</keyword>
<dbReference type="InterPro" id="IPR036259">
    <property type="entry name" value="MFS_trans_sf"/>
</dbReference>
<dbReference type="Pfam" id="PF00083">
    <property type="entry name" value="Sugar_tr"/>
    <property type="match status" value="1"/>
</dbReference>
<feature type="transmembrane region" description="Helical" evidence="7">
    <location>
        <begin position="61"/>
        <end position="83"/>
    </location>
</feature>
<dbReference type="EMBL" id="JABEBT010000031">
    <property type="protein sequence ID" value="KAF7636288.1"/>
    <property type="molecule type" value="Genomic_DNA"/>
</dbReference>
<sequence>MNNKENENLNKNSIKKSNNSTILIPENKQKQEILNEIKQQENLIKDIKVNKHQVNPYLNKIGWICAFCSFLLGYTTGVINGALPFMVDDLKLSPTIIGLVTSSLLIGSAFGSLIAGRLADIFGRKITLMGNTILFIIGTFCYSFSPNSQCLISFRILLGLTIGGFSSVVSVLLAEFSTPECRPRMVTRSFLLLMIGEFGAFIANAVLGILWNEESSIWRWMCILSILPAIFELLLIFWLMPESPRWLVSVGKNSEAKTILHKIRFKSDEADNELTEIEEIKKLEENKGKGGFSFLIEMFGKFRRSLFVGIGIGLSMSSEGGGIIMYYATLMLRDNNGGDTDAALLGNTINGLISLIASAIGLLIISKMPRRRMYLFGVFGSIIPHSITVLLCFLLKNGPLKGWLILSSMLLFLILQQGAIMTVGSLLLTEIFPLRVRGLGVGISLWFAWMNNFLTSFLFPMAVDAFGYSISFIIIIFLCFIIGIFILICVPETQGKSLEKLEMEMKEEYKNSDESINEKQKSELKN</sequence>
<dbReference type="GO" id="GO:0005351">
    <property type="term" value="F:carbohydrate:proton symporter activity"/>
    <property type="evidence" value="ECO:0007669"/>
    <property type="project" value="TreeGrafter"/>
</dbReference>
<comment type="similarity">
    <text evidence="2 6">Belongs to the major facilitator superfamily. Sugar transporter (TC 2.A.1.1) family.</text>
</comment>
<dbReference type="AlphaFoldDB" id="A0A8S9ZSQ6"/>
<dbReference type="Proteomes" id="UP000605970">
    <property type="component" value="Unassembled WGS sequence"/>
</dbReference>
<dbReference type="OrthoDB" id="3936150at2759"/>
<accession>A0A8S9ZSQ6</accession>
<feature type="transmembrane region" description="Helical" evidence="7">
    <location>
        <begin position="217"/>
        <end position="239"/>
    </location>
</feature>
<dbReference type="NCBIfam" id="TIGR00879">
    <property type="entry name" value="SP"/>
    <property type="match status" value="1"/>
</dbReference>
<feature type="transmembrane region" description="Helical" evidence="7">
    <location>
        <begin position="190"/>
        <end position="211"/>
    </location>
</feature>
<keyword evidence="10" id="KW-1185">Reference proteome</keyword>
<organism evidence="9 10">
    <name type="scientific">Meloidogyne graminicola</name>
    <dbReference type="NCBI Taxonomy" id="189291"/>
    <lineage>
        <taxon>Eukaryota</taxon>
        <taxon>Metazoa</taxon>
        <taxon>Ecdysozoa</taxon>
        <taxon>Nematoda</taxon>
        <taxon>Chromadorea</taxon>
        <taxon>Rhabditida</taxon>
        <taxon>Tylenchina</taxon>
        <taxon>Tylenchomorpha</taxon>
        <taxon>Tylenchoidea</taxon>
        <taxon>Meloidogynidae</taxon>
        <taxon>Meloidogyninae</taxon>
        <taxon>Meloidogyne</taxon>
    </lineage>
</organism>
<feature type="transmembrane region" description="Helical" evidence="7">
    <location>
        <begin position="157"/>
        <end position="178"/>
    </location>
</feature>
<feature type="transmembrane region" description="Helical" evidence="7">
    <location>
        <begin position="439"/>
        <end position="459"/>
    </location>
</feature>
<evidence type="ECO:0000256" key="3">
    <source>
        <dbReference type="ARBA" id="ARBA00022692"/>
    </source>
</evidence>
<keyword evidence="3 7" id="KW-0812">Transmembrane</keyword>
<dbReference type="PROSITE" id="PS50850">
    <property type="entry name" value="MFS"/>
    <property type="match status" value="1"/>
</dbReference>
<keyword evidence="6" id="KW-0813">Transport</keyword>
<feature type="transmembrane region" description="Helical" evidence="7">
    <location>
        <begin position="95"/>
        <end position="114"/>
    </location>
</feature>
<comment type="subcellular location">
    <subcellularLocation>
        <location evidence="1">Membrane</location>
        <topology evidence="1">Multi-pass membrane protein</topology>
    </subcellularLocation>
</comment>
<feature type="transmembrane region" description="Helical" evidence="7">
    <location>
        <begin position="402"/>
        <end position="427"/>
    </location>
</feature>
<dbReference type="PROSITE" id="PS00216">
    <property type="entry name" value="SUGAR_TRANSPORT_1"/>
    <property type="match status" value="1"/>
</dbReference>
<feature type="transmembrane region" description="Helical" evidence="7">
    <location>
        <begin position="348"/>
        <end position="366"/>
    </location>
</feature>
<dbReference type="PRINTS" id="PR00171">
    <property type="entry name" value="SUGRTRNSPORT"/>
</dbReference>
<evidence type="ECO:0000256" key="5">
    <source>
        <dbReference type="ARBA" id="ARBA00023136"/>
    </source>
</evidence>
<dbReference type="PANTHER" id="PTHR48022">
    <property type="entry name" value="PLASTIDIC GLUCOSE TRANSPORTER 4"/>
    <property type="match status" value="1"/>
</dbReference>
<dbReference type="SUPFAM" id="SSF103473">
    <property type="entry name" value="MFS general substrate transporter"/>
    <property type="match status" value="1"/>
</dbReference>
<evidence type="ECO:0000256" key="4">
    <source>
        <dbReference type="ARBA" id="ARBA00022989"/>
    </source>
</evidence>
<feature type="transmembrane region" description="Helical" evidence="7">
    <location>
        <begin position="465"/>
        <end position="490"/>
    </location>
</feature>
<evidence type="ECO:0000313" key="9">
    <source>
        <dbReference type="EMBL" id="KAF7636288.1"/>
    </source>
</evidence>
<feature type="transmembrane region" description="Helical" evidence="7">
    <location>
        <begin position="306"/>
        <end position="328"/>
    </location>
</feature>
<evidence type="ECO:0000259" key="8">
    <source>
        <dbReference type="PROSITE" id="PS50850"/>
    </source>
</evidence>
<dbReference type="GO" id="GO:0016020">
    <property type="term" value="C:membrane"/>
    <property type="evidence" value="ECO:0007669"/>
    <property type="project" value="UniProtKB-SubCell"/>
</dbReference>
<dbReference type="InterPro" id="IPR005829">
    <property type="entry name" value="Sugar_transporter_CS"/>
</dbReference>
<reference evidence="9" key="1">
    <citation type="journal article" date="2020" name="Ecol. Evol.">
        <title>Genome structure and content of the rice root-knot nematode (Meloidogyne graminicola).</title>
        <authorList>
            <person name="Phan N.T."/>
            <person name="Danchin E.G.J."/>
            <person name="Klopp C."/>
            <person name="Perfus-Barbeoch L."/>
            <person name="Kozlowski D.K."/>
            <person name="Koutsovoulos G.D."/>
            <person name="Lopez-Roques C."/>
            <person name="Bouchez O."/>
            <person name="Zahm M."/>
            <person name="Besnard G."/>
            <person name="Bellafiore S."/>
        </authorList>
    </citation>
    <scope>NUCLEOTIDE SEQUENCE</scope>
    <source>
        <strain evidence="9">VN-18</strain>
    </source>
</reference>
<dbReference type="InterPro" id="IPR003663">
    <property type="entry name" value="Sugar/inositol_transpt"/>
</dbReference>
<evidence type="ECO:0000256" key="2">
    <source>
        <dbReference type="ARBA" id="ARBA00010992"/>
    </source>
</evidence>
<evidence type="ECO:0000313" key="10">
    <source>
        <dbReference type="Proteomes" id="UP000605970"/>
    </source>
</evidence>
<dbReference type="Gene3D" id="1.20.1250.20">
    <property type="entry name" value="MFS general substrate transporter like domains"/>
    <property type="match status" value="1"/>
</dbReference>
<feature type="transmembrane region" description="Helical" evidence="7">
    <location>
        <begin position="126"/>
        <end position="145"/>
    </location>
</feature>
<dbReference type="PANTHER" id="PTHR48022:SF2">
    <property type="entry name" value="PLASTIDIC GLUCOSE TRANSPORTER 4"/>
    <property type="match status" value="1"/>
</dbReference>
<feature type="domain" description="Major facilitator superfamily (MFS) profile" evidence="8">
    <location>
        <begin position="61"/>
        <end position="494"/>
    </location>
</feature>